<name>A0AAU8NCH7_9BACL</name>
<feature type="compositionally biased region" description="Low complexity" evidence="1">
    <location>
        <begin position="108"/>
        <end position="122"/>
    </location>
</feature>
<organism evidence="2">
    <name type="scientific">Paenibacillus sp. AN1007</name>
    <dbReference type="NCBI Taxonomy" id="3151385"/>
    <lineage>
        <taxon>Bacteria</taxon>
        <taxon>Bacillati</taxon>
        <taxon>Bacillota</taxon>
        <taxon>Bacilli</taxon>
        <taxon>Bacillales</taxon>
        <taxon>Paenibacillaceae</taxon>
        <taxon>Paenibacillus</taxon>
    </lineage>
</organism>
<dbReference type="AlphaFoldDB" id="A0AAU8NCH7"/>
<protein>
    <submittedName>
        <fullName evidence="2">Uncharacterized protein</fullName>
    </submittedName>
</protein>
<dbReference type="EMBL" id="CP159992">
    <property type="protein sequence ID" value="XCP94327.1"/>
    <property type="molecule type" value="Genomic_DNA"/>
</dbReference>
<feature type="compositionally biased region" description="Polar residues" evidence="1">
    <location>
        <begin position="124"/>
        <end position="137"/>
    </location>
</feature>
<feature type="region of interest" description="Disordered" evidence="1">
    <location>
        <begin position="94"/>
        <end position="143"/>
    </location>
</feature>
<sequence length="303" mass="32652">MTYAFTIEPPDYYALDNEDELIAKCQEWGLISAKATKLKTFYYKGNGLNLPCTILGYVDHMTAVIELDNGDKHCIHPSYLKEMQASGYSTRGLSAAGAEAGTDREAAEQNTNTAAADDSAASVNGKSASVQSESAAGSSVKADSPAELLDLEEDMDESDTFSGLKGDPDGLVEEYIGPLTGTGTDTASETKPNPKAAPKAKAIKIDLPDGKVKMSAVVKEFTTVPNHFSDNDDEVIIYESVTITEPDVIEVGEAWSSHSATMKKQELEVGDVLTFEAKIIKKKLTRNPVPYKINNPSKIQKED</sequence>
<proteinExistence type="predicted"/>
<dbReference type="RefSeq" id="WP_366291649.1">
    <property type="nucleotide sequence ID" value="NZ_CP159992.1"/>
</dbReference>
<gene>
    <name evidence="2" type="ORF">ABXS70_24850</name>
</gene>
<accession>A0AAU8NCH7</accession>
<reference evidence="2" key="1">
    <citation type="submission" date="2024-05" db="EMBL/GenBank/DDBJ databases">
        <title>Draft genome assemblies of 36 bacteria isolated from hibernating arctic ground squirrels.</title>
        <authorList>
            <person name="McKee H."/>
            <person name="Mullen L."/>
            <person name="Drown D.M."/>
            <person name="Duddleston K.N."/>
        </authorList>
    </citation>
    <scope>NUCLEOTIDE SEQUENCE</scope>
    <source>
        <strain evidence="2">AN1007</strain>
    </source>
</reference>
<evidence type="ECO:0000313" key="2">
    <source>
        <dbReference type="EMBL" id="XCP94327.1"/>
    </source>
</evidence>
<evidence type="ECO:0000256" key="1">
    <source>
        <dbReference type="SAM" id="MobiDB-lite"/>
    </source>
</evidence>